<dbReference type="RefSeq" id="WP_141645493.1">
    <property type="nucleotide sequence ID" value="NZ_VIFM01000125.1"/>
</dbReference>
<evidence type="ECO:0000256" key="1">
    <source>
        <dbReference type="SAM" id="SignalP"/>
    </source>
</evidence>
<proteinExistence type="predicted"/>
<evidence type="ECO:0000313" key="3">
    <source>
        <dbReference type="Proteomes" id="UP000315369"/>
    </source>
</evidence>
<keyword evidence="3" id="KW-1185">Reference proteome</keyword>
<name>A0A540WUS3_9BACT</name>
<reference evidence="2 3" key="1">
    <citation type="submission" date="2019-06" db="EMBL/GenBank/DDBJ databases">
        <authorList>
            <person name="Livingstone P."/>
            <person name="Whitworth D."/>
        </authorList>
    </citation>
    <scope>NUCLEOTIDE SEQUENCE [LARGE SCALE GENOMIC DNA]</scope>
    <source>
        <strain evidence="2 3">AM401</strain>
    </source>
</reference>
<accession>A0A540WUS3</accession>
<dbReference type="EMBL" id="VIFM01000125">
    <property type="protein sequence ID" value="TQF12775.1"/>
    <property type="molecule type" value="Genomic_DNA"/>
</dbReference>
<dbReference type="OrthoDB" id="5957117at2"/>
<gene>
    <name evidence="2" type="ORF">FJV41_27265</name>
</gene>
<dbReference type="Proteomes" id="UP000315369">
    <property type="component" value="Unassembled WGS sequence"/>
</dbReference>
<evidence type="ECO:0008006" key="4">
    <source>
        <dbReference type="Google" id="ProtNLM"/>
    </source>
</evidence>
<protein>
    <recommendedName>
        <fullName evidence="4">Lipoprotein</fullName>
    </recommendedName>
</protein>
<sequence>MRMSPWWVVPSMLGLSSFAGAQVPQAGVSSLPLERRAKSYVDEVSYFQTEVEFQAWFELRAHLRQNFDDICGDTFCEGDYANIESIVFRCSVETRTGVIGQCLWVFGGSAENIDSRTGVISTQTRTWACRSPLARGTTMAKLLTALAGPEPLYATLPGTSTTLYDGLVDCL</sequence>
<evidence type="ECO:0000313" key="2">
    <source>
        <dbReference type="EMBL" id="TQF12775.1"/>
    </source>
</evidence>
<keyword evidence="1" id="KW-0732">Signal</keyword>
<organism evidence="2 3">
    <name type="scientific">Myxococcus llanfairpwllgwyngyllgogerychwyrndrobwllllantysiliogogogochensis</name>
    <dbReference type="NCBI Taxonomy" id="2590453"/>
    <lineage>
        <taxon>Bacteria</taxon>
        <taxon>Pseudomonadati</taxon>
        <taxon>Myxococcota</taxon>
        <taxon>Myxococcia</taxon>
        <taxon>Myxococcales</taxon>
        <taxon>Cystobacterineae</taxon>
        <taxon>Myxococcaceae</taxon>
        <taxon>Myxococcus</taxon>
    </lineage>
</organism>
<dbReference type="AlphaFoldDB" id="A0A540WUS3"/>
<feature type="signal peptide" evidence="1">
    <location>
        <begin position="1"/>
        <end position="21"/>
    </location>
</feature>
<feature type="chain" id="PRO_5021747195" description="Lipoprotein" evidence="1">
    <location>
        <begin position="22"/>
        <end position="171"/>
    </location>
</feature>
<comment type="caution">
    <text evidence="2">The sequence shown here is derived from an EMBL/GenBank/DDBJ whole genome shotgun (WGS) entry which is preliminary data.</text>
</comment>